<accession>A0A9W3PIQ6</accession>
<proteinExistence type="predicted"/>
<dbReference type="AlphaFoldDB" id="A0A9W3PIQ6"/>
<organism evidence="1 2">
    <name type="scientific">Bacillus thuringiensis YBT-1518</name>
    <dbReference type="NCBI Taxonomy" id="529122"/>
    <lineage>
        <taxon>Bacteria</taxon>
        <taxon>Bacillati</taxon>
        <taxon>Bacillota</taxon>
        <taxon>Bacilli</taxon>
        <taxon>Bacillales</taxon>
        <taxon>Bacillaceae</taxon>
        <taxon>Bacillus</taxon>
        <taxon>Bacillus cereus group</taxon>
    </lineage>
</organism>
<dbReference type="Proteomes" id="UP000018566">
    <property type="component" value="Chromosome"/>
</dbReference>
<name>A0A9W3PIQ6_BACTU</name>
<protein>
    <submittedName>
        <fullName evidence="1">Phage protein</fullName>
    </submittedName>
</protein>
<sequence length="38" mass="4333">MGNKNNNMKVGMVELRMQVIGLQQTIEELIRRGISDES</sequence>
<gene>
    <name evidence="1" type="ORF">YBT1518_27320</name>
</gene>
<dbReference type="KEGG" id="bthu:YBT1518_27320"/>
<evidence type="ECO:0000313" key="2">
    <source>
        <dbReference type="Proteomes" id="UP000018566"/>
    </source>
</evidence>
<reference evidence="1 2" key="1">
    <citation type="submission" date="2013-05" db="EMBL/GenBank/DDBJ databases">
        <title>Complete genome sequence of Bacillus thuringiensis YBT-1518, a typical strain with high toxicity to nematode.</title>
        <authorList>
            <person name="Wang P."/>
            <person name="Zhang C."/>
            <person name="Guo M."/>
            <person name="Guo S."/>
            <person name="Zhu Y."/>
            <person name="Zheng J."/>
            <person name="Zhu L."/>
            <person name="Ruan L."/>
            <person name="Peng D."/>
            <person name="Sun M."/>
        </authorList>
    </citation>
    <scope>NUCLEOTIDE SEQUENCE [LARGE SCALE GENOMIC DNA]</scope>
    <source>
        <strain evidence="1 2">YBT-1518</strain>
    </source>
</reference>
<evidence type="ECO:0000313" key="1">
    <source>
        <dbReference type="EMBL" id="AHA74569.1"/>
    </source>
</evidence>
<dbReference type="EMBL" id="CP005935">
    <property type="protein sequence ID" value="AHA74569.1"/>
    <property type="molecule type" value="Genomic_DNA"/>
</dbReference>